<dbReference type="AlphaFoldDB" id="A0A3N4JN58"/>
<dbReference type="InterPro" id="IPR011013">
    <property type="entry name" value="Gal_mutarotase_sf_dom"/>
</dbReference>
<feature type="domain" description="Rhamnogalacturonase B N-terminal" evidence="13">
    <location>
        <begin position="24"/>
        <end position="268"/>
    </location>
</feature>
<evidence type="ECO:0000256" key="12">
    <source>
        <dbReference type="SAM" id="SignalP"/>
    </source>
</evidence>
<proteinExistence type="inferred from homology"/>
<evidence type="ECO:0000313" key="17">
    <source>
        <dbReference type="Proteomes" id="UP000276215"/>
    </source>
</evidence>
<sequence length="505" mass="54477">MFFKFAILVLSTLVFWTVPALSAFGYTSDSTHFTMDAGSTNPFIFKVNKSNGDITSILYKGVELQQQSPYSHINCGLGTATVSAAIVNSQYVKITAVASGLTHYYQNFHGTYVTANPSIGELRFIARLKSSNLPSAAYLGADTLGSTSTVEGSDVFIVNGQTRSKFYSNEGFIDDEVHCIWGSSAKVCMVIPDPVAYETSAGGPFMRDINYNNGRDYHALYWYMNSGHIRTEDPRLGLHGPYAMVFSQSGEPSKTLGSSFFSTLGISGYVATASRGCVSGAATGVPSGFPIVLRWYNTAAQYWAYASSNGQFTSPPMKGGTYTMVLYKDELKVATKSVTVNSESTTSSIIASTEGTQNTVPVGFRNAANQLTMHPSDTRMSSWRPLTYSVGSSIGENIHELCCKKWIPMAQIIAVNNPATITFSLSSVSGTYILRVGATLSFASARPQVKLNSWTSSTLAAPVKIDSRGFTRGGYRGYGKSYGYTIPIRNIFSGSGGETFLSPNL</sequence>
<feature type="domain" description="Rhamnogalacturonan lyase" evidence="15">
    <location>
        <begin position="275"/>
        <end position="347"/>
    </location>
</feature>
<dbReference type="SUPFAM" id="SSF74650">
    <property type="entry name" value="Galactose mutarotase-like"/>
    <property type="match status" value="1"/>
</dbReference>
<dbReference type="Gene3D" id="2.70.98.10">
    <property type="match status" value="1"/>
</dbReference>
<keyword evidence="9" id="KW-0119">Carbohydrate metabolism</keyword>
<dbReference type="InterPro" id="IPR014718">
    <property type="entry name" value="GH-type_carb-bd"/>
</dbReference>
<dbReference type="GO" id="GO:0045490">
    <property type="term" value="P:pectin catabolic process"/>
    <property type="evidence" value="ECO:0007669"/>
    <property type="project" value="TreeGrafter"/>
</dbReference>
<evidence type="ECO:0000256" key="2">
    <source>
        <dbReference type="ARBA" id="ARBA00004613"/>
    </source>
</evidence>
<dbReference type="Pfam" id="PF09284">
    <property type="entry name" value="RhgB_N"/>
    <property type="match status" value="1"/>
</dbReference>
<dbReference type="SUPFAM" id="SSF49785">
    <property type="entry name" value="Galactose-binding domain-like"/>
    <property type="match status" value="1"/>
</dbReference>
<keyword evidence="10" id="KW-0961">Cell wall biogenesis/degradation</keyword>
<keyword evidence="7" id="KW-1015">Disulfide bond</keyword>
<dbReference type="OrthoDB" id="114708at2759"/>
<feature type="chain" id="PRO_5018236813" description="rhamnogalacturonan endolyase" evidence="12">
    <location>
        <begin position="23"/>
        <end position="505"/>
    </location>
</feature>
<evidence type="ECO:0000256" key="6">
    <source>
        <dbReference type="ARBA" id="ARBA00022729"/>
    </source>
</evidence>
<dbReference type="EC" id="4.2.2.23" evidence="4"/>
<evidence type="ECO:0000256" key="11">
    <source>
        <dbReference type="ARBA" id="ARBA00023326"/>
    </source>
</evidence>
<feature type="domain" description="Rhamnogalacturonan lyase" evidence="14">
    <location>
        <begin position="355"/>
        <end position="490"/>
    </location>
</feature>
<accession>A0A3N4JN58</accession>
<comment type="similarity">
    <text evidence="3">Belongs to the polysaccharide lyase 4 family.</text>
</comment>
<keyword evidence="6 12" id="KW-0732">Signal</keyword>
<evidence type="ECO:0000313" key="16">
    <source>
        <dbReference type="EMBL" id="RPA99606.1"/>
    </source>
</evidence>
<dbReference type="InterPro" id="IPR016590">
    <property type="entry name" value="Rhamnogalacturonase_B"/>
</dbReference>
<dbReference type="Pfam" id="PF14683">
    <property type="entry name" value="CBM-like"/>
    <property type="match status" value="1"/>
</dbReference>
<evidence type="ECO:0000256" key="5">
    <source>
        <dbReference type="ARBA" id="ARBA00022525"/>
    </source>
</evidence>
<evidence type="ECO:0000256" key="7">
    <source>
        <dbReference type="ARBA" id="ARBA00023157"/>
    </source>
</evidence>
<organism evidence="16 17">
    <name type="scientific">Choiromyces venosus 120613-1</name>
    <dbReference type="NCBI Taxonomy" id="1336337"/>
    <lineage>
        <taxon>Eukaryota</taxon>
        <taxon>Fungi</taxon>
        <taxon>Dikarya</taxon>
        <taxon>Ascomycota</taxon>
        <taxon>Pezizomycotina</taxon>
        <taxon>Pezizomycetes</taxon>
        <taxon>Pezizales</taxon>
        <taxon>Tuberaceae</taxon>
        <taxon>Choiromyces</taxon>
    </lineage>
</organism>
<dbReference type="PANTHER" id="PTHR36574">
    <property type="entry name" value="RHAMNOGALACTURONATE LYASE-RELATED"/>
    <property type="match status" value="1"/>
</dbReference>
<keyword evidence="11" id="KW-0624">Polysaccharide degradation</keyword>
<dbReference type="InterPro" id="IPR029411">
    <property type="entry name" value="RG-lyase_III"/>
</dbReference>
<evidence type="ECO:0000259" key="15">
    <source>
        <dbReference type="Pfam" id="PF14686"/>
    </source>
</evidence>
<evidence type="ECO:0000259" key="14">
    <source>
        <dbReference type="Pfam" id="PF14683"/>
    </source>
</evidence>
<reference evidence="16 17" key="1">
    <citation type="journal article" date="2018" name="Nat. Ecol. Evol.">
        <title>Pezizomycetes genomes reveal the molecular basis of ectomycorrhizal truffle lifestyle.</title>
        <authorList>
            <person name="Murat C."/>
            <person name="Payen T."/>
            <person name="Noel B."/>
            <person name="Kuo A."/>
            <person name="Morin E."/>
            <person name="Chen J."/>
            <person name="Kohler A."/>
            <person name="Krizsan K."/>
            <person name="Balestrini R."/>
            <person name="Da Silva C."/>
            <person name="Montanini B."/>
            <person name="Hainaut M."/>
            <person name="Levati E."/>
            <person name="Barry K.W."/>
            <person name="Belfiori B."/>
            <person name="Cichocki N."/>
            <person name="Clum A."/>
            <person name="Dockter R.B."/>
            <person name="Fauchery L."/>
            <person name="Guy J."/>
            <person name="Iotti M."/>
            <person name="Le Tacon F."/>
            <person name="Lindquist E.A."/>
            <person name="Lipzen A."/>
            <person name="Malagnac F."/>
            <person name="Mello A."/>
            <person name="Molinier V."/>
            <person name="Miyauchi S."/>
            <person name="Poulain J."/>
            <person name="Riccioni C."/>
            <person name="Rubini A."/>
            <person name="Sitrit Y."/>
            <person name="Splivallo R."/>
            <person name="Traeger S."/>
            <person name="Wang M."/>
            <person name="Zifcakova L."/>
            <person name="Wipf D."/>
            <person name="Zambonelli A."/>
            <person name="Paolocci F."/>
            <person name="Nowrousian M."/>
            <person name="Ottonello S."/>
            <person name="Baldrian P."/>
            <person name="Spatafora J.W."/>
            <person name="Henrissat B."/>
            <person name="Nagy L.G."/>
            <person name="Aury J.M."/>
            <person name="Wincker P."/>
            <person name="Grigoriev I.V."/>
            <person name="Bonfante P."/>
            <person name="Martin F.M."/>
        </authorList>
    </citation>
    <scope>NUCLEOTIDE SEQUENCE [LARGE SCALE GENOMIC DNA]</scope>
    <source>
        <strain evidence="16 17">120613-1</strain>
    </source>
</reference>
<protein>
    <recommendedName>
        <fullName evidence="4">rhamnogalacturonan endolyase</fullName>
        <ecNumber evidence="4">4.2.2.23</ecNumber>
    </recommendedName>
</protein>
<keyword evidence="8 16" id="KW-0456">Lyase</keyword>
<comment type="subcellular location">
    <subcellularLocation>
        <location evidence="2">Secreted</location>
    </subcellularLocation>
</comment>
<dbReference type="STRING" id="1336337.A0A3N4JN58"/>
<keyword evidence="17" id="KW-1185">Reference proteome</keyword>
<dbReference type="InterPro" id="IPR008979">
    <property type="entry name" value="Galactose-bd-like_sf"/>
</dbReference>
<dbReference type="PANTHER" id="PTHR36574:SF1">
    <property type="entry name" value="RHAMNOGALACTURONATE LYASE-RELATED"/>
    <property type="match status" value="1"/>
</dbReference>
<comment type="catalytic activity">
    <reaction evidence="1">
        <text>Endotype eliminative cleavage of L-alpha-rhamnopyranosyl-(1-&gt;4)-alpha-D-galactopyranosyluronic acid bonds of rhamnogalacturonan I domains in ramified hairy regions of pectin leaving L-rhamnopyranose at the reducing end and 4-deoxy-4,5-unsaturated D-galactopyranosyluronic acid at the non-reducing end.</text>
        <dbReference type="EC" id="4.2.2.23"/>
    </reaction>
</comment>
<dbReference type="Gene3D" id="2.60.40.1120">
    <property type="entry name" value="Carboxypeptidase-like, regulatory domain"/>
    <property type="match status" value="1"/>
</dbReference>
<dbReference type="Pfam" id="PF14686">
    <property type="entry name" value="fn3_3"/>
    <property type="match status" value="1"/>
</dbReference>
<dbReference type="GO" id="GO:0030246">
    <property type="term" value="F:carbohydrate binding"/>
    <property type="evidence" value="ECO:0007669"/>
    <property type="project" value="InterPro"/>
</dbReference>
<evidence type="ECO:0000256" key="10">
    <source>
        <dbReference type="ARBA" id="ARBA00023316"/>
    </source>
</evidence>
<dbReference type="GO" id="GO:0071555">
    <property type="term" value="P:cell wall organization"/>
    <property type="evidence" value="ECO:0007669"/>
    <property type="project" value="UniProtKB-KW"/>
</dbReference>
<dbReference type="GO" id="GO:0102210">
    <property type="term" value="F:rhamnogalacturonan endolyase activity"/>
    <property type="evidence" value="ECO:0007669"/>
    <property type="project" value="UniProtKB-EC"/>
</dbReference>
<dbReference type="InterPro" id="IPR015364">
    <property type="entry name" value="RhgB_N"/>
</dbReference>
<dbReference type="CDD" id="cd10316">
    <property type="entry name" value="RGL4_M"/>
    <property type="match status" value="1"/>
</dbReference>
<feature type="signal peptide" evidence="12">
    <location>
        <begin position="1"/>
        <end position="22"/>
    </location>
</feature>
<evidence type="ECO:0000256" key="3">
    <source>
        <dbReference type="ARBA" id="ARBA00010418"/>
    </source>
</evidence>
<dbReference type="Proteomes" id="UP000276215">
    <property type="component" value="Unassembled WGS sequence"/>
</dbReference>
<dbReference type="EMBL" id="ML120386">
    <property type="protein sequence ID" value="RPA99606.1"/>
    <property type="molecule type" value="Genomic_DNA"/>
</dbReference>
<evidence type="ECO:0000256" key="4">
    <source>
        <dbReference type="ARBA" id="ARBA00012437"/>
    </source>
</evidence>
<dbReference type="SUPFAM" id="SSF49452">
    <property type="entry name" value="Starch-binding domain-like"/>
    <property type="match status" value="1"/>
</dbReference>
<dbReference type="InterPro" id="IPR029413">
    <property type="entry name" value="RG-lyase_II"/>
</dbReference>
<evidence type="ECO:0000256" key="1">
    <source>
        <dbReference type="ARBA" id="ARBA00001324"/>
    </source>
</evidence>
<evidence type="ECO:0000256" key="8">
    <source>
        <dbReference type="ARBA" id="ARBA00023239"/>
    </source>
</evidence>
<dbReference type="InterPro" id="IPR013784">
    <property type="entry name" value="Carb-bd-like_fold"/>
</dbReference>
<dbReference type="Gene3D" id="2.60.120.260">
    <property type="entry name" value="Galactose-binding domain-like"/>
    <property type="match status" value="1"/>
</dbReference>
<evidence type="ECO:0000256" key="9">
    <source>
        <dbReference type="ARBA" id="ARBA00023277"/>
    </source>
</evidence>
<dbReference type="GO" id="GO:0005576">
    <property type="term" value="C:extracellular region"/>
    <property type="evidence" value="ECO:0007669"/>
    <property type="project" value="UniProtKB-SubCell"/>
</dbReference>
<name>A0A3N4JN58_9PEZI</name>
<gene>
    <name evidence="16" type="ORF">L873DRAFT_1827965</name>
</gene>
<keyword evidence="5" id="KW-0964">Secreted</keyword>
<evidence type="ECO:0000259" key="13">
    <source>
        <dbReference type="Pfam" id="PF09284"/>
    </source>
</evidence>